<proteinExistence type="predicted"/>
<name>A0A1G5PHL4_9PSED</name>
<dbReference type="EMBL" id="FMWB01000027">
    <property type="protein sequence ID" value="SCZ48560.1"/>
    <property type="molecule type" value="Genomic_DNA"/>
</dbReference>
<accession>A0A1G5PHL4</accession>
<dbReference type="OrthoDB" id="6880431at2"/>
<evidence type="ECO:0000313" key="2">
    <source>
        <dbReference type="Proteomes" id="UP000183046"/>
    </source>
</evidence>
<gene>
    <name evidence="1" type="ORF">SAMN05216279_12730</name>
</gene>
<reference evidence="2" key="1">
    <citation type="submission" date="2016-10" db="EMBL/GenBank/DDBJ databases">
        <authorList>
            <person name="de Groot N.N."/>
        </authorList>
    </citation>
    <scope>NUCLEOTIDE SEQUENCE [LARGE SCALE GENOMIC DNA]</scope>
    <source>
        <strain evidence="2">DSM 15758</strain>
    </source>
</reference>
<evidence type="ECO:0000313" key="1">
    <source>
        <dbReference type="EMBL" id="SCZ48560.1"/>
    </source>
</evidence>
<dbReference type="PROSITE" id="PS51257">
    <property type="entry name" value="PROKAR_LIPOPROTEIN"/>
    <property type="match status" value="1"/>
</dbReference>
<evidence type="ECO:0008006" key="3">
    <source>
        <dbReference type="Google" id="ProtNLM"/>
    </source>
</evidence>
<dbReference type="Proteomes" id="UP000183046">
    <property type="component" value="Unassembled WGS sequence"/>
</dbReference>
<comment type="caution">
    <text evidence="1">The sequence shown here is derived from an EMBL/GenBank/DDBJ whole genome shotgun (WGS) entry which is preliminary data.</text>
</comment>
<organism evidence="1 2">
    <name type="scientific">Pseudomonas oryzihabitans</name>
    <dbReference type="NCBI Taxonomy" id="47885"/>
    <lineage>
        <taxon>Bacteria</taxon>
        <taxon>Pseudomonadati</taxon>
        <taxon>Pseudomonadota</taxon>
        <taxon>Gammaproteobacteria</taxon>
        <taxon>Pseudomonadales</taxon>
        <taxon>Pseudomonadaceae</taxon>
        <taxon>Pseudomonas</taxon>
    </lineage>
</organism>
<dbReference type="AlphaFoldDB" id="A0A1G5PHL4"/>
<dbReference type="RefSeq" id="WP_074585266.1">
    <property type="nucleotide sequence ID" value="NZ_FMWB01000027.1"/>
</dbReference>
<protein>
    <recommendedName>
        <fullName evidence="3">Lipoprotein</fullName>
    </recommendedName>
</protein>
<sequence length="295" mass="30603">MKYVEIVFAAAVVGALGGCAGQPAGLDPDAKAVTPAPLALKVWPGSENAVQFANEKPLQFSADATAAEKVFSVLGMPSFQAVRPGSFSIQAVQKTSAEQTRQNISSVARQAPANRNAAELAAFNALGGNVGAAGLAVTVLGSNSFDPRTEIGTFVCFEPKSGTKDAAAAVQSCGNKLLGMVERTFDPIRADEKSTTARRFIGPVATETGKKIAQLYVNTEGVFVGDGYAPVDRGAYPATVVAIGFDALVAEGFGKRMGWVVGDVGPVDLGNALGRNLPRGTAFFLPNRETPIAFY</sequence>